<proteinExistence type="predicted"/>
<dbReference type="Proteomes" id="UP000807306">
    <property type="component" value="Unassembled WGS sequence"/>
</dbReference>
<dbReference type="SUPFAM" id="SSF52047">
    <property type="entry name" value="RNI-like"/>
    <property type="match status" value="1"/>
</dbReference>
<sequence>MAPVTVPQPVFLHAPDRICNLQGESSCEFCTSLASLDAEIAATKSKLDGQLVARYRLLTQVNTKHDPMKYRLPVEITSQIFQHCLPDLSSPETFDSLSTRYSADNEFLRTTAKLTSINHNWRQIAHSTPELWNLISFHHYYDSLSQENLADLLTNVKWRIQQSGTLLLNIRLTIGDDPVMISYGVRIVKALFSQAHRWRSLRISAPLGVISAISTYPLPEGSPNLTCLTLHLNSSDPWWQRRTISFNTPNTRRLAPSYLSIRGVEFTTTNFDFSKLTDLNLGSCTTIIQVLHYLRLAPMLMSLTCLMDDEAQHSGLDFPLIHPHLKTLNLTDDSITPNILSRITLPSLETLTCRCVIITHSGDIYDFLSRSRCPLKTLSLAMPCSEEETINILQLTPKLCNLNIESKITPRFLQYLGDTTFPSEDQQTFLPHLQTLTFSPDLFEEPKFDWSFLGPLVPSNSATESRRRPLRKVILPTDGIDLAEGDKCSLLELILGGLDIHVYSETDRRKRNILTDDKLLADALKKLQDRPHPDSI</sequence>
<reference evidence="1" key="1">
    <citation type="submission" date="2020-11" db="EMBL/GenBank/DDBJ databases">
        <authorList>
            <consortium name="DOE Joint Genome Institute"/>
            <person name="Ahrendt S."/>
            <person name="Riley R."/>
            <person name="Andreopoulos W."/>
            <person name="Labutti K."/>
            <person name="Pangilinan J."/>
            <person name="Ruiz-Duenas F.J."/>
            <person name="Barrasa J.M."/>
            <person name="Sanchez-Garcia M."/>
            <person name="Camarero S."/>
            <person name="Miyauchi S."/>
            <person name="Serrano A."/>
            <person name="Linde D."/>
            <person name="Babiker R."/>
            <person name="Drula E."/>
            <person name="Ayuso-Fernandez I."/>
            <person name="Pacheco R."/>
            <person name="Padilla G."/>
            <person name="Ferreira P."/>
            <person name="Barriuso J."/>
            <person name="Kellner H."/>
            <person name="Castanera R."/>
            <person name="Alfaro M."/>
            <person name="Ramirez L."/>
            <person name="Pisabarro A.G."/>
            <person name="Kuo A."/>
            <person name="Tritt A."/>
            <person name="Lipzen A."/>
            <person name="He G."/>
            <person name="Yan M."/>
            <person name="Ng V."/>
            <person name="Cullen D."/>
            <person name="Martin F."/>
            <person name="Rosso M.-N."/>
            <person name="Henrissat B."/>
            <person name="Hibbett D."/>
            <person name="Martinez A.T."/>
            <person name="Grigoriev I.V."/>
        </authorList>
    </citation>
    <scope>NUCLEOTIDE SEQUENCE</scope>
    <source>
        <strain evidence="1">CBS 506.95</strain>
    </source>
</reference>
<evidence type="ECO:0000313" key="1">
    <source>
        <dbReference type="EMBL" id="KAF9522538.1"/>
    </source>
</evidence>
<evidence type="ECO:0008006" key="3">
    <source>
        <dbReference type="Google" id="ProtNLM"/>
    </source>
</evidence>
<name>A0A9P6E4Z7_9AGAR</name>
<comment type="caution">
    <text evidence="1">The sequence shown here is derived from an EMBL/GenBank/DDBJ whole genome shotgun (WGS) entry which is preliminary data.</text>
</comment>
<accession>A0A9P6E4Z7</accession>
<protein>
    <recommendedName>
        <fullName evidence="3">F-box domain-containing protein</fullName>
    </recommendedName>
</protein>
<dbReference type="OrthoDB" id="3365698at2759"/>
<evidence type="ECO:0000313" key="2">
    <source>
        <dbReference type="Proteomes" id="UP000807306"/>
    </source>
</evidence>
<dbReference type="AlphaFoldDB" id="A0A9P6E4Z7"/>
<organism evidence="1 2">
    <name type="scientific">Crepidotus variabilis</name>
    <dbReference type="NCBI Taxonomy" id="179855"/>
    <lineage>
        <taxon>Eukaryota</taxon>
        <taxon>Fungi</taxon>
        <taxon>Dikarya</taxon>
        <taxon>Basidiomycota</taxon>
        <taxon>Agaricomycotina</taxon>
        <taxon>Agaricomycetes</taxon>
        <taxon>Agaricomycetidae</taxon>
        <taxon>Agaricales</taxon>
        <taxon>Agaricineae</taxon>
        <taxon>Crepidotaceae</taxon>
        <taxon>Crepidotus</taxon>
    </lineage>
</organism>
<dbReference type="EMBL" id="MU157941">
    <property type="protein sequence ID" value="KAF9522538.1"/>
    <property type="molecule type" value="Genomic_DNA"/>
</dbReference>
<gene>
    <name evidence="1" type="ORF">CPB83DRAFT_911265</name>
</gene>
<keyword evidence="2" id="KW-1185">Reference proteome</keyword>